<name>I0YWL2_COCSC</name>
<feature type="region of interest" description="Disordered" evidence="4">
    <location>
        <begin position="813"/>
        <end position="837"/>
    </location>
</feature>
<dbReference type="Proteomes" id="UP000007264">
    <property type="component" value="Unassembled WGS sequence"/>
</dbReference>
<feature type="compositionally biased region" description="Basic and acidic residues" evidence="4">
    <location>
        <begin position="813"/>
        <end position="822"/>
    </location>
</feature>
<dbReference type="Gene3D" id="1.25.40.10">
    <property type="entry name" value="Tetratricopeptide repeat domain"/>
    <property type="match status" value="3"/>
</dbReference>
<dbReference type="GeneID" id="17040768"/>
<feature type="region of interest" description="Disordered" evidence="4">
    <location>
        <begin position="508"/>
        <end position="531"/>
    </location>
</feature>
<evidence type="ECO:0000313" key="7">
    <source>
        <dbReference type="EMBL" id="EIE22781.1"/>
    </source>
</evidence>
<feature type="repeat" description="PPR" evidence="3">
    <location>
        <begin position="135"/>
        <end position="169"/>
    </location>
</feature>
<dbReference type="Pfam" id="PF17177">
    <property type="entry name" value="PPR_long"/>
    <property type="match status" value="1"/>
</dbReference>
<dbReference type="KEGG" id="csl:COCSUDRAFT_47692"/>
<feature type="region of interest" description="Disordered" evidence="4">
    <location>
        <begin position="23"/>
        <end position="61"/>
    </location>
</feature>
<dbReference type="eggNOG" id="KOG4197">
    <property type="taxonomic scope" value="Eukaryota"/>
</dbReference>
<evidence type="ECO:0008006" key="9">
    <source>
        <dbReference type="Google" id="ProtNLM"/>
    </source>
</evidence>
<dbReference type="InterPro" id="IPR004367">
    <property type="entry name" value="Cyclin_C-dom"/>
</dbReference>
<protein>
    <recommendedName>
        <fullName evidence="9">Pentacotripeptide-repeat region of PRORP domain-containing protein</fullName>
    </recommendedName>
</protein>
<proteinExistence type="inferred from homology"/>
<dbReference type="Gene3D" id="1.10.472.10">
    <property type="entry name" value="Cyclin-like"/>
    <property type="match status" value="2"/>
</dbReference>
<dbReference type="InterPro" id="IPR033443">
    <property type="entry name" value="PROP1-like_PPR_dom"/>
</dbReference>
<feature type="domain" description="PROP1-like PPR" evidence="6">
    <location>
        <begin position="139"/>
        <end position="309"/>
    </location>
</feature>
<evidence type="ECO:0000256" key="3">
    <source>
        <dbReference type="PROSITE-ProRule" id="PRU00708"/>
    </source>
</evidence>
<evidence type="ECO:0000256" key="1">
    <source>
        <dbReference type="ARBA" id="ARBA00007626"/>
    </source>
</evidence>
<dbReference type="PANTHER" id="PTHR47447:SF28">
    <property type="entry name" value="PENTACOTRIPEPTIDE-REPEAT REGION OF PRORP DOMAIN-CONTAINING PROTEIN"/>
    <property type="match status" value="1"/>
</dbReference>
<dbReference type="InterPro" id="IPR036915">
    <property type="entry name" value="Cyclin-like_sf"/>
</dbReference>
<dbReference type="InterPro" id="IPR011990">
    <property type="entry name" value="TPR-like_helical_dom_sf"/>
</dbReference>
<dbReference type="NCBIfam" id="TIGR00756">
    <property type="entry name" value="PPR"/>
    <property type="match status" value="8"/>
</dbReference>
<feature type="repeat" description="PPR" evidence="3">
    <location>
        <begin position="170"/>
        <end position="204"/>
    </location>
</feature>
<dbReference type="AlphaFoldDB" id="I0YWL2"/>
<feature type="repeat" description="PPR" evidence="3">
    <location>
        <begin position="205"/>
        <end position="239"/>
    </location>
</feature>
<feature type="compositionally biased region" description="Low complexity" evidence="4">
    <location>
        <begin position="955"/>
        <end position="964"/>
    </location>
</feature>
<dbReference type="InterPro" id="IPR002885">
    <property type="entry name" value="PPR_rpt"/>
</dbReference>
<comment type="similarity">
    <text evidence="1">Belongs to the PPR family. P subfamily.</text>
</comment>
<feature type="region of interest" description="Disordered" evidence="4">
    <location>
        <begin position="1111"/>
        <end position="1131"/>
    </location>
</feature>
<feature type="compositionally biased region" description="Gly residues" evidence="4">
    <location>
        <begin position="43"/>
        <end position="61"/>
    </location>
</feature>
<dbReference type="OrthoDB" id="185373at2759"/>
<evidence type="ECO:0000259" key="6">
    <source>
        <dbReference type="Pfam" id="PF17177"/>
    </source>
</evidence>
<feature type="repeat" description="PPR" evidence="3">
    <location>
        <begin position="240"/>
        <end position="274"/>
    </location>
</feature>
<evidence type="ECO:0000259" key="5">
    <source>
        <dbReference type="Pfam" id="PF02984"/>
    </source>
</evidence>
<feature type="repeat" description="PPR" evidence="3">
    <location>
        <begin position="345"/>
        <end position="379"/>
    </location>
</feature>
<feature type="region of interest" description="Disordered" evidence="4">
    <location>
        <begin position="879"/>
        <end position="902"/>
    </location>
</feature>
<feature type="repeat" description="PPR" evidence="3">
    <location>
        <begin position="310"/>
        <end position="344"/>
    </location>
</feature>
<keyword evidence="8" id="KW-1185">Reference proteome</keyword>
<accession>I0YWL2</accession>
<evidence type="ECO:0000256" key="2">
    <source>
        <dbReference type="ARBA" id="ARBA00022737"/>
    </source>
</evidence>
<dbReference type="EMBL" id="AGSI01000009">
    <property type="protein sequence ID" value="EIE22781.1"/>
    <property type="molecule type" value="Genomic_DNA"/>
</dbReference>
<feature type="compositionally biased region" description="Low complexity" evidence="4">
    <location>
        <begin position="879"/>
        <end position="890"/>
    </location>
</feature>
<dbReference type="SUPFAM" id="SSF48452">
    <property type="entry name" value="TPR-like"/>
    <property type="match status" value="1"/>
</dbReference>
<dbReference type="RefSeq" id="XP_005647325.1">
    <property type="nucleotide sequence ID" value="XM_005647268.1"/>
</dbReference>
<gene>
    <name evidence="7" type="ORF">COCSUDRAFT_47692</name>
</gene>
<dbReference type="PANTHER" id="PTHR47447">
    <property type="entry name" value="OS03G0856100 PROTEIN"/>
    <property type="match status" value="1"/>
</dbReference>
<feature type="repeat" description="PPR" evidence="3">
    <location>
        <begin position="380"/>
        <end position="414"/>
    </location>
</feature>
<feature type="region of interest" description="Disordered" evidence="4">
    <location>
        <begin position="1189"/>
        <end position="1212"/>
    </location>
</feature>
<dbReference type="SUPFAM" id="SSF47954">
    <property type="entry name" value="Cyclin-like"/>
    <property type="match status" value="1"/>
</dbReference>
<evidence type="ECO:0000256" key="4">
    <source>
        <dbReference type="SAM" id="MobiDB-lite"/>
    </source>
</evidence>
<dbReference type="Pfam" id="PF13812">
    <property type="entry name" value="PPR_3"/>
    <property type="match status" value="1"/>
</dbReference>
<dbReference type="Pfam" id="PF02984">
    <property type="entry name" value="Cyclin_C"/>
    <property type="match status" value="1"/>
</dbReference>
<dbReference type="PROSITE" id="PS51375">
    <property type="entry name" value="PPR"/>
    <property type="match status" value="8"/>
</dbReference>
<feature type="domain" description="Cyclin C-terminal" evidence="5">
    <location>
        <begin position="742"/>
        <end position="808"/>
    </location>
</feature>
<evidence type="ECO:0000313" key="8">
    <source>
        <dbReference type="Proteomes" id="UP000007264"/>
    </source>
</evidence>
<feature type="repeat" description="PPR" evidence="3">
    <location>
        <begin position="275"/>
        <end position="309"/>
    </location>
</feature>
<sequence length="1226" mass="129506">MEGPVLIASTGFGSKDPACNRHIHRSGSWAGSPGSPHDRAAVGWGGQGGPGGGGRGHKGAGGGVSVEELVWRIRRLPAREPIGATAAACLPGLDSRACAALLKELARTGLAHRAQEFFDHVLALGDSTEAARLADVYTYTAAISICVSAQQLERALELSADMQRRGVQRNVHTHSALMNVCIKCGQLKLALDVWEDMQRDGIVPNVVTYNTLIDVYGKLGQWEQALQVLRRMKFQGIEPVTRTYNTLMIACNTSGQWQTALQLYEEMRAAGHALNTTSYNALISAHSKAGDLPQVLDTYRQMVQQGCERSVITYSSLISACEKSGEWQLALRFFDECLKDNCRPNVITFNSLITACAQGAQWEKARELFELMQQQGCTPDVVTYTALISAYERGGKWQLALQAFQAMQAKGCKPDSIVYNAIIDTLWDTGCAWPQRQAAVLHRRASAGGLLRRAAHAAPGYLELCLHTLTAGVAALSLYTWLSDLRQKVATEGADALPTRIAIVTGKGRGKDDDGASAAREAGSGEGTGRLEATGKEVADWLAAGCGGLEPWRWAAGAAPEDCRPEDVAAEATADEAAAARVASAYAAVADFEATHHLNLQAMGAGYLQERPEVAGSLLATAQALNFSEEAAHDAVLLLDRAMSVGGGGMEGCLPLAAAACLQLALCQDINHSKDALPALSSIATHTGFTLGALGSMKETILAALRQDTAAISALRCLRLYLERLEPGQDGPRITQAPPALKALARAALVQSELLNYRPSVVAAAVLHADRLARAELPLWPSCLAHLSGYSPTATSELAAAIAAVQWLREEQKNGRRSEERAAGGWTADDASSKGSLEAAAAQLQSWPCTPRISDATPGGSLSSASSFGLFRSLSAAPNGGASSSSPCGPLDSPGGSAGAFRRVHSSCNTLPQAAHSPNGGGRAGSRGVASMDLLTYPNSPAALQQAHRRWSFSAHPNNHSANAPAPPPPMGSEEFARSVYSQALASIHRQQSFALNQLHQASLSRPESALGLQDLFSPTAAQQAQNLSMFSAPPHPPPIAAGFDLESPRGSFGPAHQTDPLASPHFHYGNGSSNLQGFNSVPQSPSAAEAELAMWQLASRMGSLNMQQAVQPQPPQQSPFATSERDPWGRAADDHNSHLAAASLFAGAGNGSVGADAFALHHCESAPAGLFQDELRQLRKLGLTETLGMGEQGQGQDGKGQTVHSQDPASRFLQALYESQGNQFS</sequence>
<dbReference type="Pfam" id="PF13041">
    <property type="entry name" value="PPR_2"/>
    <property type="match status" value="1"/>
</dbReference>
<feature type="region of interest" description="Disordered" evidence="4">
    <location>
        <begin position="955"/>
        <end position="974"/>
    </location>
</feature>
<reference evidence="7 8" key="1">
    <citation type="journal article" date="2012" name="Genome Biol.">
        <title>The genome of the polar eukaryotic microalga coccomyxa subellipsoidea reveals traits of cold adaptation.</title>
        <authorList>
            <person name="Blanc G."/>
            <person name="Agarkova I."/>
            <person name="Grimwood J."/>
            <person name="Kuo A."/>
            <person name="Brueggeman A."/>
            <person name="Dunigan D."/>
            <person name="Gurnon J."/>
            <person name="Ladunga I."/>
            <person name="Lindquist E."/>
            <person name="Lucas S."/>
            <person name="Pangilinan J."/>
            <person name="Proschold T."/>
            <person name="Salamov A."/>
            <person name="Schmutz J."/>
            <person name="Weeks D."/>
            <person name="Yamada T."/>
            <person name="Claverie J.M."/>
            <person name="Grigoriev I."/>
            <person name="Van Etten J."/>
            <person name="Lomsadze A."/>
            <person name="Borodovsky M."/>
        </authorList>
    </citation>
    <scope>NUCLEOTIDE SEQUENCE [LARGE SCALE GENOMIC DNA]</scope>
    <source>
        <strain evidence="7 8">C-169</strain>
    </source>
</reference>
<keyword evidence="2" id="KW-0677">Repeat</keyword>
<organism evidence="7 8">
    <name type="scientific">Coccomyxa subellipsoidea (strain C-169)</name>
    <name type="common">Green microalga</name>
    <dbReference type="NCBI Taxonomy" id="574566"/>
    <lineage>
        <taxon>Eukaryota</taxon>
        <taxon>Viridiplantae</taxon>
        <taxon>Chlorophyta</taxon>
        <taxon>core chlorophytes</taxon>
        <taxon>Trebouxiophyceae</taxon>
        <taxon>Trebouxiophyceae incertae sedis</taxon>
        <taxon>Coccomyxaceae</taxon>
        <taxon>Coccomyxa</taxon>
        <taxon>Coccomyxa subellipsoidea</taxon>
    </lineage>
</organism>
<comment type="caution">
    <text evidence="7">The sequence shown here is derived from an EMBL/GenBank/DDBJ whole genome shotgun (WGS) entry which is preliminary data.</text>
</comment>